<dbReference type="GO" id="GO:0005975">
    <property type="term" value="P:carbohydrate metabolic process"/>
    <property type="evidence" value="ECO:0007669"/>
    <property type="project" value="UniProtKB-ARBA"/>
</dbReference>
<keyword evidence="5" id="KW-1185">Reference proteome</keyword>
<feature type="domain" description="PKD" evidence="2">
    <location>
        <begin position="449"/>
        <end position="527"/>
    </location>
</feature>
<evidence type="ECO:0008006" key="6">
    <source>
        <dbReference type="Google" id="ProtNLM"/>
    </source>
</evidence>
<proteinExistence type="predicted"/>
<sequence>MQDPEVHRAPRRNLMAGSASHIRRPRSRVGWPPGLAIALMLALAWVGMSPTQQAMAAGVVSYGGATSVAETTATRSVTLTKPVETVAGDVLVASLTADNTPNLSTTPAGWTSLLPGKLRAGNASTVFAFYHVVTASDAQRTGWTWTLSSRQVWSGGMARYMGVDVERPIDTSVSVASSSTARTTITVPSITTTTGGTMLIGAVGANAGTFTTTQPAGWTEAWERTSGEASEHAYRPQQDAGATGGQTWTVSSARALAGWLTALRPAAGTTPAPAPTASFTVSPASGTAPLSVTFTDTSTGSPTSWLWDFGDGTTSTAPNPSHTYTAAGTYTVSLRATNATGFDTATRTAAVTVQEPPPAPAPTASFTVSPASGTAPLSVTFTDTSTGSPTSWLWDFGDGTTSTAQNPSHTYTAAGTYTVSLRATNATGFDTATRTAAVTVQEPPPAPAPTASFTVSPASGTAPLSVTFTDTSTGSPTSWSWDFGDGTTSTAQNPSHTYTAAGTYTVSLRATNATGFDTATRTAAVTVQEPQPPPAPTGSLLPPDPALPTVETASWPSGSGDISDDSAIYANATDPSLSVVIGDNKADSGGGIGVFDMTGALLQFREDGKIGNVDLRAGFSLGGTSVVLVGANNRSNSSQEFWVLDPTTRLLSSTKSLGTLYTQSSNYGFCLYVSPATGKFYSFVTATDGRVDQYELGSTGGEVTATRVRSFDVGGQTEGCVADDGLGYAYFGEEDVGIWRYNAEPGGGTTRTSVDKVGAGRLTADVEGLDIAYGPDKTGYLYASSQGSSKIVVYDRVTYAHIRSFSVPSNGSIDSVSVTDGLAVTGASLGPGFPHGALVVHDESNSGGTTANLKYVPLAASTTPAPAPTASFTVSPASGTAMLSVTFTDTALRPSQILNHYNGATTK</sequence>
<dbReference type="OrthoDB" id="8696437at2"/>
<dbReference type="CDD" id="cd00146">
    <property type="entry name" value="PKD"/>
    <property type="match status" value="3"/>
</dbReference>
<dbReference type="InterPro" id="IPR022409">
    <property type="entry name" value="PKD/Chitinase_dom"/>
</dbReference>
<comment type="caution">
    <text evidence="4">The sequence shown here is derived from an EMBL/GenBank/DDBJ whole genome shotgun (WGS) entry which is preliminary data.</text>
</comment>
<feature type="region of interest" description="Disordered" evidence="1">
    <location>
        <begin position="267"/>
        <end position="286"/>
    </location>
</feature>
<dbReference type="Pfam" id="PF02333">
    <property type="entry name" value="Phytase"/>
    <property type="match status" value="1"/>
</dbReference>
<dbReference type="InterPro" id="IPR000601">
    <property type="entry name" value="PKD_dom"/>
</dbReference>
<dbReference type="InterPro" id="IPR035986">
    <property type="entry name" value="PKD_dom_sf"/>
</dbReference>
<feature type="region of interest" description="Disordered" evidence="1">
    <location>
        <begin position="1"/>
        <end position="21"/>
    </location>
</feature>
<gene>
    <name evidence="4" type="ORF">DDE18_19465</name>
</gene>
<feature type="domain" description="PKD" evidence="2">
    <location>
        <begin position="362"/>
        <end position="440"/>
    </location>
</feature>
<accession>A0A2T8F5M5</accession>
<dbReference type="InterPro" id="IPR011042">
    <property type="entry name" value="6-blade_b-propeller_TolB-like"/>
</dbReference>
<evidence type="ECO:0000313" key="5">
    <source>
        <dbReference type="Proteomes" id="UP000246018"/>
    </source>
</evidence>
<dbReference type="FunFam" id="2.60.40.10:FF:000270">
    <property type="entry name" value="Cell surface protein"/>
    <property type="match status" value="3"/>
</dbReference>
<organism evidence="4 5">
    <name type="scientific">Nocardioides gansuensis</name>
    <dbReference type="NCBI Taxonomy" id="2138300"/>
    <lineage>
        <taxon>Bacteria</taxon>
        <taxon>Bacillati</taxon>
        <taxon>Actinomycetota</taxon>
        <taxon>Actinomycetes</taxon>
        <taxon>Propionibacteriales</taxon>
        <taxon>Nocardioidaceae</taxon>
        <taxon>Nocardioides</taxon>
    </lineage>
</organism>
<evidence type="ECO:0000313" key="4">
    <source>
        <dbReference type="EMBL" id="PVG81013.1"/>
    </source>
</evidence>
<protein>
    <recommendedName>
        <fullName evidence="6">PKD domain-containing protein</fullName>
    </recommendedName>
</protein>
<dbReference type="Gene3D" id="2.120.10.30">
    <property type="entry name" value="TolB, C-terminal domain"/>
    <property type="match status" value="1"/>
</dbReference>
<dbReference type="AlphaFoldDB" id="A0A2T8F5M5"/>
<dbReference type="Pfam" id="PF18911">
    <property type="entry name" value="PKD_4"/>
    <property type="match status" value="3"/>
</dbReference>
<dbReference type="GO" id="GO:0016158">
    <property type="term" value="F:inositol hexakisphosphate 3-phosphatase activity"/>
    <property type="evidence" value="ECO:0007669"/>
    <property type="project" value="InterPro"/>
</dbReference>
<dbReference type="EMBL" id="QDGZ01000010">
    <property type="protein sequence ID" value="PVG81013.1"/>
    <property type="molecule type" value="Genomic_DNA"/>
</dbReference>
<dbReference type="SUPFAM" id="SSF49299">
    <property type="entry name" value="PKD domain"/>
    <property type="match status" value="3"/>
</dbReference>
<feature type="region of interest" description="Disordered" evidence="1">
    <location>
        <begin position="226"/>
        <end position="246"/>
    </location>
</feature>
<dbReference type="SUPFAM" id="SSF50956">
    <property type="entry name" value="Thermostable phytase (3-phytase)"/>
    <property type="match status" value="1"/>
</dbReference>
<feature type="compositionally biased region" description="Low complexity" evidence="1">
    <location>
        <begin position="267"/>
        <end position="285"/>
    </location>
</feature>
<dbReference type="Gene3D" id="2.60.40.10">
    <property type="entry name" value="Immunoglobulins"/>
    <property type="match status" value="3"/>
</dbReference>
<dbReference type="PANTHER" id="PTHR36842">
    <property type="entry name" value="PROTEIN TOLB HOMOLOG"/>
    <property type="match status" value="1"/>
</dbReference>
<dbReference type="InterPro" id="IPR003431">
    <property type="entry name" value="B-propeller_Phytase"/>
</dbReference>
<dbReference type="PROSITE" id="PS50093">
    <property type="entry name" value="PKD"/>
    <property type="match status" value="3"/>
</dbReference>
<dbReference type="SMART" id="SM00089">
    <property type="entry name" value="PKD"/>
    <property type="match status" value="3"/>
</dbReference>
<dbReference type="PANTHER" id="PTHR36842:SF1">
    <property type="entry name" value="PROTEIN TOLB"/>
    <property type="match status" value="1"/>
</dbReference>
<evidence type="ECO:0000259" key="2">
    <source>
        <dbReference type="PROSITE" id="PS50093"/>
    </source>
</evidence>
<feature type="domain" description="PKD" evidence="2">
    <location>
        <begin position="275"/>
        <end position="353"/>
    </location>
</feature>
<evidence type="ECO:0000256" key="1">
    <source>
        <dbReference type="SAM" id="MobiDB-lite"/>
    </source>
</evidence>
<dbReference type="InterPro" id="IPR013783">
    <property type="entry name" value="Ig-like_fold"/>
</dbReference>
<evidence type="ECO:0000259" key="3">
    <source>
        <dbReference type="PROSITE" id="PS51662"/>
    </source>
</evidence>
<reference evidence="4 5" key="1">
    <citation type="submission" date="2018-04" db="EMBL/GenBank/DDBJ databases">
        <title>Genome of Nocardioides gansuensis WSJ-1.</title>
        <authorList>
            <person name="Wu S."/>
            <person name="Wang G."/>
        </authorList>
    </citation>
    <scope>NUCLEOTIDE SEQUENCE [LARGE SCALE GENOMIC DNA]</scope>
    <source>
        <strain evidence="4 5">WSJ-1</strain>
    </source>
</reference>
<dbReference type="PROSITE" id="PS51662">
    <property type="entry name" value="BP_PHYTASE"/>
    <property type="match status" value="1"/>
</dbReference>
<dbReference type="Proteomes" id="UP000246018">
    <property type="component" value="Unassembled WGS sequence"/>
</dbReference>
<feature type="domain" description="BPP" evidence="3">
    <location>
        <begin position="536"/>
        <end position="865"/>
    </location>
</feature>
<name>A0A2T8F5M5_9ACTN</name>